<comment type="function">
    <text evidence="12">Cytochrome bo(3) ubiquinol terminal oxidase is the component of the aerobic respiratory chain of E.coli that predominates when cells are grown at high aeration. Has proton pump activity across the membrane in addition to electron transfer, pumping 2 protons/electron.</text>
</comment>
<comment type="caution">
    <text evidence="19">The sequence shown here is derived from an EMBL/GenBank/DDBJ whole genome shotgun (WGS) entry which is preliminary data.</text>
</comment>
<evidence type="ECO:0000256" key="13">
    <source>
        <dbReference type="ARBA" id="ARBA00030071"/>
    </source>
</evidence>
<dbReference type="Pfam" id="PF03626">
    <property type="entry name" value="COX4_pro"/>
    <property type="match status" value="1"/>
</dbReference>
<evidence type="ECO:0000313" key="19">
    <source>
        <dbReference type="EMBL" id="MDH2051333.1"/>
    </source>
</evidence>
<feature type="transmembrane region" description="Helical" evidence="18">
    <location>
        <begin position="58"/>
        <end position="78"/>
    </location>
</feature>
<evidence type="ECO:0000256" key="18">
    <source>
        <dbReference type="SAM" id="Phobius"/>
    </source>
</evidence>
<evidence type="ECO:0000256" key="12">
    <source>
        <dbReference type="ARBA" id="ARBA00025694"/>
    </source>
</evidence>
<dbReference type="InterPro" id="IPR014210">
    <property type="entry name" value="Cyt_o_ubiqinol_oxidase_su4"/>
</dbReference>
<reference evidence="19" key="1">
    <citation type="submission" date="2022-09" db="EMBL/GenBank/DDBJ databases">
        <title>Intensive care unit water sources are persistently colonized with multi-drug resistant bacteria and are the site of extensive horizontal gene transfer of antibiotic resistance genes.</title>
        <authorList>
            <person name="Diorio-Toth L."/>
        </authorList>
    </citation>
    <scope>NUCLEOTIDE SEQUENCE</scope>
    <source>
        <strain evidence="19">GD03676</strain>
    </source>
</reference>
<dbReference type="GO" id="GO:0019646">
    <property type="term" value="P:aerobic electron transport chain"/>
    <property type="evidence" value="ECO:0007669"/>
    <property type="project" value="TreeGrafter"/>
</dbReference>
<keyword evidence="10" id="KW-0560">Oxidoreductase</keyword>
<evidence type="ECO:0000256" key="9">
    <source>
        <dbReference type="ARBA" id="ARBA00022989"/>
    </source>
</evidence>
<evidence type="ECO:0000256" key="3">
    <source>
        <dbReference type="ARBA" id="ARBA00011700"/>
    </source>
</evidence>
<comment type="similarity">
    <text evidence="2">Belongs to the cytochrome c oxidase bacterial subunit 4 family.</text>
</comment>
<evidence type="ECO:0000256" key="14">
    <source>
        <dbReference type="ARBA" id="ARBA00030211"/>
    </source>
</evidence>
<evidence type="ECO:0000256" key="15">
    <source>
        <dbReference type="ARBA" id="ARBA00031887"/>
    </source>
</evidence>
<evidence type="ECO:0000313" key="20">
    <source>
        <dbReference type="Proteomes" id="UP001161276"/>
    </source>
</evidence>
<feature type="region of interest" description="Disordered" evidence="17">
    <location>
        <begin position="1"/>
        <end position="20"/>
    </location>
</feature>
<dbReference type="InterPro" id="IPR005171">
    <property type="entry name" value="Cyt_c_oxidase_su4_prok"/>
</dbReference>
<comment type="subcellular location">
    <subcellularLocation>
        <location evidence="1">Cell membrane</location>
        <topology evidence="1">Multi-pass membrane protein</topology>
    </subcellularLocation>
</comment>
<keyword evidence="11 18" id="KW-0472">Membrane</keyword>
<comment type="subunit">
    <text evidence="3">Heterooctamer of two A chains, two B chains, two C chains and two D chains.</text>
</comment>
<evidence type="ECO:0000256" key="1">
    <source>
        <dbReference type="ARBA" id="ARBA00004651"/>
    </source>
</evidence>
<evidence type="ECO:0000256" key="8">
    <source>
        <dbReference type="ARBA" id="ARBA00022982"/>
    </source>
</evidence>
<dbReference type="NCBIfam" id="TIGR02847">
    <property type="entry name" value="CyoD"/>
    <property type="match status" value="1"/>
</dbReference>
<dbReference type="Proteomes" id="UP001161276">
    <property type="component" value="Unassembled WGS sequence"/>
</dbReference>
<feature type="transmembrane region" description="Helical" evidence="18">
    <location>
        <begin position="29"/>
        <end position="51"/>
    </location>
</feature>
<keyword evidence="9 18" id="KW-1133">Transmembrane helix</keyword>
<evidence type="ECO:0000256" key="11">
    <source>
        <dbReference type="ARBA" id="ARBA00023136"/>
    </source>
</evidence>
<proteinExistence type="inferred from homology"/>
<keyword evidence="5" id="KW-0813">Transport</keyword>
<organism evidence="19 20">
    <name type="scientific">Achromobacter marplatensis</name>
    <dbReference type="NCBI Taxonomy" id="470868"/>
    <lineage>
        <taxon>Bacteria</taxon>
        <taxon>Pseudomonadati</taxon>
        <taxon>Pseudomonadota</taxon>
        <taxon>Betaproteobacteria</taxon>
        <taxon>Burkholderiales</taxon>
        <taxon>Alcaligenaceae</taxon>
        <taxon>Achromobacter</taxon>
    </lineage>
</organism>
<evidence type="ECO:0000256" key="2">
    <source>
        <dbReference type="ARBA" id="ARBA00008079"/>
    </source>
</evidence>
<dbReference type="GO" id="GO:0009319">
    <property type="term" value="C:cytochrome o ubiquinol oxidase complex"/>
    <property type="evidence" value="ECO:0007669"/>
    <property type="project" value="TreeGrafter"/>
</dbReference>
<evidence type="ECO:0000256" key="4">
    <source>
        <dbReference type="ARBA" id="ARBA00014689"/>
    </source>
</evidence>
<evidence type="ECO:0000256" key="5">
    <source>
        <dbReference type="ARBA" id="ARBA00022448"/>
    </source>
</evidence>
<dbReference type="GO" id="GO:0005886">
    <property type="term" value="C:plasma membrane"/>
    <property type="evidence" value="ECO:0007669"/>
    <property type="project" value="UniProtKB-SubCell"/>
</dbReference>
<dbReference type="AlphaFoldDB" id="A0AA43B0T5"/>
<dbReference type="GO" id="GO:0015990">
    <property type="term" value="P:electron transport coupled proton transport"/>
    <property type="evidence" value="ECO:0007669"/>
    <property type="project" value="InterPro"/>
</dbReference>
<sequence>MSTITHPSPHGAHPHTDGHDKSHGSLKSYIVGFLLSLVLTLASFGAVMTDLVPRESRLLALVVLCIVQLLVQLVYFLHLGASRTQRDNTGVFICTALLIAIIVAGSLWVMHNANENMMPMQMSVDQAKSRP</sequence>
<evidence type="ECO:0000256" key="16">
    <source>
        <dbReference type="ARBA" id="ARBA00032185"/>
    </source>
</evidence>
<accession>A0AA43B0T5</accession>
<keyword evidence="6" id="KW-1003">Cell membrane</keyword>
<dbReference type="EMBL" id="JAOCKG010000004">
    <property type="protein sequence ID" value="MDH2051333.1"/>
    <property type="molecule type" value="Genomic_DNA"/>
</dbReference>
<feature type="transmembrane region" description="Helical" evidence="18">
    <location>
        <begin position="90"/>
        <end position="110"/>
    </location>
</feature>
<protein>
    <recommendedName>
        <fullName evidence="4">Cytochrome bo(3) ubiquinol oxidase subunit 4</fullName>
    </recommendedName>
    <alternativeName>
        <fullName evidence="16">Cytochrome o ubiquinol oxidase subunit 4</fullName>
    </alternativeName>
    <alternativeName>
        <fullName evidence="13">Oxidase bo(3) subunit 4</fullName>
    </alternativeName>
    <alternativeName>
        <fullName evidence="14">Ubiquinol oxidase polypeptide IV</fullName>
    </alternativeName>
    <alternativeName>
        <fullName evidence="15">Ubiquinol oxidase subunit 4</fullName>
    </alternativeName>
</protein>
<evidence type="ECO:0000256" key="6">
    <source>
        <dbReference type="ARBA" id="ARBA00022475"/>
    </source>
</evidence>
<name>A0AA43B0T5_9BURK</name>
<dbReference type="PANTHER" id="PTHR36835">
    <property type="entry name" value="CYTOCHROME BO(3) UBIQUINOL OXIDASE SUBUNIT 4"/>
    <property type="match status" value="1"/>
</dbReference>
<keyword evidence="8" id="KW-0249">Electron transport</keyword>
<gene>
    <name evidence="19" type="primary">cyoD</name>
    <name evidence="19" type="ORF">N5K24_13070</name>
</gene>
<dbReference type="GO" id="GO:0009486">
    <property type="term" value="F:cytochrome bo3 ubiquinol oxidase activity"/>
    <property type="evidence" value="ECO:0007669"/>
    <property type="project" value="InterPro"/>
</dbReference>
<evidence type="ECO:0000256" key="17">
    <source>
        <dbReference type="SAM" id="MobiDB-lite"/>
    </source>
</evidence>
<dbReference type="PANTHER" id="PTHR36835:SF1">
    <property type="entry name" value="CYTOCHROME BO(3) UBIQUINOL OXIDASE SUBUNIT 4"/>
    <property type="match status" value="1"/>
</dbReference>
<dbReference type="RefSeq" id="WP_006221977.1">
    <property type="nucleotide sequence ID" value="NZ_ALJE01000002.1"/>
</dbReference>
<evidence type="ECO:0000256" key="10">
    <source>
        <dbReference type="ARBA" id="ARBA00023002"/>
    </source>
</evidence>
<dbReference type="GO" id="GO:0015078">
    <property type="term" value="F:proton transmembrane transporter activity"/>
    <property type="evidence" value="ECO:0007669"/>
    <property type="project" value="TreeGrafter"/>
</dbReference>
<keyword evidence="7 18" id="KW-0812">Transmembrane</keyword>
<evidence type="ECO:0000256" key="7">
    <source>
        <dbReference type="ARBA" id="ARBA00022692"/>
    </source>
</evidence>
<dbReference type="InterPro" id="IPR050968">
    <property type="entry name" value="Cytochrome_c_oxidase_bac_sub4"/>
</dbReference>